<keyword evidence="8" id="KW-1185">Reference proteome</keyword>
<evidence type="ECO:0000256" key="1">
    <source>
        <dbReference type="ARBA" id="ARBA00022723"/>
    </source>
</evidence>
<accession>A0ABU4HKR9</accession>
<protein>
    <submittedName>
        <fullName evidence="7">Alcohol dehydrogenase catalytic domain-containing protein</fullName>
    </submittedName>
</protein>
<dbReference type="PROSITE" id="PS00059">
    <property type="entry name" value="ADH_ZINC"/>
    <property type="match status" value="1"/>
</dbReference>
<dbReference type="InterPro" id="IPR002328">
    <property type="entry name" value="ADH_Zn_CS"/>
</dbReference>
<reference evidence="8" key="1">
    <citation type="submission" date="2023-07" db="EMBL/GenBank/DDBJ databases">
        <title>Conexibacter stalactiti sp. nov., isolated from stalactites in a lava cave and emended description of the genus Conexibacter.</title>
        <authorList>
            <person name="Lee S.D."/>
        </authorList>
    </citation>
    <scope>NUCLEOTIDE SEQUENCE [LARGE SCALE GENOMIC DNA]</scope>
    <source>
        <strain evidence="8">KCTC 39840</strain>
    </source>
</reference>
<dbReference type="Gene3D" id="3.40.50.720">
    <property type="entry name" value="NAD(P)-binding Rossmann-like Domain"/>
    <property type="match status" value="1"/>
</dbReference>
<feature type="domain" description="Alcohol dehydrogenase-like N-terminal" evidence="6">
    <location>
        <begin position="24"/>
        <end position="122"/>
    </location>
</feature>
<feature type="domain" description="Alcohol dehydrogenase-like C-terminal" evidence="5">
    <location>
        <begin position="163"/>
        <end position="277"/>
    </location>
</feature>
<dbReference type="InterPro" id="IPR013154">
    <property type="entry name" value="ADH-like_N"/>
</dbReference>
<dbReference type="InterPro" id="IPR050129">
    <property type="entry name" value="Zn_alcohol_dh"/>
</dbReference>
<gene>
    <name evidence="7" type="ORF">R7226_06080</name>
</gene>
<dbReference type="Proteomes" id="UP001284601">
    <property type="component" value="Unassembled WGS sequence"/>
</dbReference>
<dbReference type="InterPro" id="IPR011032">
    <property type="entry name" value="GroES-like_sf"/>
</dbReference>
<proteinExistence type="inferred from homology"/>
<dbReference type="Gene3D" id="3.90.180.10">
    <property type="entry name" value="Medium-chain alcohol dehydrogenases, catalytic domain"/>
    <property type="match status" value="1"/>
</dbReference>
<dbReference type="InterPro" id="IPR029752">
    <property type="entry name" value="D-isomer_DH_CS1"/>
</dbReference>
<dbReference type="InterPro" id="IPR013149">
    <property type="entry name" value="ADH-like_C"/>
</dbReference>
<evidence type="ECO:0000259" key="5">
    <source>
        <dbReference type="Pfam" id="PF00107"/>
    </source>
</evidence>
<keyword evidence="3" id="KW-0560">Oxidoreductase</keyword>
<comment type="cofactor">
    <cofactor evidence="4">
        <name>Zn(2+)</name>
        <dbReference type="ChEBI" id="CHEBI:29105"/>
    </cofactor>
</comment>
<name>A0ABU4HKR9_9ACTN</name>
<evidence type="ECO:0000256" key="4">
    <source>
        <dbReference type="RuleBase" id="RU361277"/>
    </source>
</evidence>
<evidence type="ECO:0000256" key="2">
    <source>
        <dbReference type="ARBA" id="ARBA00022833"/>
    </source>
</evidence>
<comment type="caution">
    <text evidence="7">The sequence shown here is derived from an EMBL/GenBank/DDBJ whole genome shotgun (WGS) entry which is preliminary data.</text>
</comment>
<dbReference type="PANTHER" id="PTHR43401:SF2">
    <property type="entry name" value="L-THREONINE 3-DEHYDROGENASE"/>
    <property type="match status" value="1"/>
</dbReference>
<keyword evidence="1 4" id="KW-0479">Metal-binding</keyword>
<sequence length="314" mass="32978">MQAIVYTAPLTLELQDVPEPITAAGEVIVEVRAAGICGSELEGFKSQSPFRVPPLIMGHELAGIRLDTGAAVAINPLISCRVCDLCLRGQENLCRTRALVGIHRAGGFAERVAVPERCLHEIGAMPFELAALAEPLANAVHALRLAQEHDPQPARVGVIGAGALGLACALVAKRIGAAEVVICDLSEERLEAAARAGITTSQDGLHGEFDVIVDAVGSAATRRMAAERLRPGGTAVWLGLHAAEAGVDGLDLTRRELRVLGTFAYADRDFRAALELLPALEVDWTTTAPLRDGIDVFMELIAGPGAATKTLLVG</sequence>
<dbReference type="InterPro" id="IPR036291">
    <property type="entry name" value="NAD(P)-bd_dom_sf"/>
</dbReference>
<dbReference type="Pfam" id="PF08240">
    <property type="entry name" value="ADH_N"/>
    <property type="match status" value="1"/>
</dbReference>
<comment type="similarity">
    <text evidence="4">Belongs to the zinc-containing alcohol dehydrogenase family.</text>
</comment>
<dbReference type="RefSeq" id="WP_318596152.1">
    <property type="nucleotide sequence ID" value="NZ_JAWSTH010000010.1"/>
</dbReference>
<dbReference type="PROSITE" id="PS00065">
    <property type="entry name" value="D_2_HYDROXYACID_DH_1"/>
    <property type="match status" value="1"/>
</dbReference>
<evidence type="ECO:0000259" key="6">
    <source>
        <dbReference type="Pfam" id="PF08240"/>
    </source>
</evidence>
<dbReference type="SUPFAM" id="SSF50129">
    <property type="entry name" value="GroES-like"/>
    <property type="match status" value="1"/>
</dbReference>
<evidence type="ECO:0000313" key="8">
    <source>
        <dbReference type="Proteomes" id="UP001284601"/>
    </source>
</evidence>
<dbReference type="SUPFAM" id="SSF51735">
    <property type="entry name" value="NAD(P)-binding Rossmann-fold domains"/>
    <property type="match status" value="1"/>
</dbReference>
<keyword evidence="2 4" id="KW-0862">Zinc</keyword>
<organism evidence="7 8">
    <name type="scientific">Conexibacter stalactiti</name>
    <dbReference type="NCBI Taxonomy" id="1940611"/>
    <lineage>
        <taxon>Bacteria</taxon>
        <taxon>Bacillati</taxon>
        <taxon>Actinomycetota</taxon>
        <taxon>Thermoleophilia</taxon>
        <taxon>Solirubrobacterales</taxon>
        <taxon>Conexibacteraceae</taxon>
        <taxon>Conexibacter</taxon>
    </lineage>
</organism>
<evidence type="ECO:0000313" key="7">
    <source>
        <dbReference type="EMBL" id="MDW5593893.1"/>
    </source>
</evidence>
<dbReference type="EMBL" id="JAWSTH010000010">
    <property type="protein sequence ID" value="MDW5593893.1"/>
    <property type="molecule type" value="Genomic_DNA"/>
</dbReference>
<evidence type="ECO:0000256" key="3">
    <source>
        <dbReference type="ARBA" id="ARBA00023002"/>
    </source>
</evidence>
<dbReference type="PANTHER" id="PTHR43401">
    <property type="entry name" value="L-THREONINE 3-DEHYDROGENASE"/>
    <property type="match status" value="1"/>
</dbReference>
<dbReference type="Pfam" id="PF00107">
    <property type="entry name" value="ADH_zinc_N"/>
    <property type="match status" value="1"/>
</dbReference>